<feature type="transmembrane region" description="Helical" evidence="1">
    <location>
        <begin position="124"/>
        <end position="144"/>
    </location>
</feature>
<evidence type="ECO:0000313" key="3">
    <source>
        <dbReference type="Proteomes" id="UP000182987"/>
    </source>
</evidence>
<accession>A0A1L3EU81</accession>
<evidence type="ECO:0000256" key="1">
    <source>
        <dbReference type="SAM" id="Phobius"/>
    </source>
</evidence>
<dbReference type="Proteomes" id="UP000182987">
    <property type="component" value="Chromosome"/>
</dbReference>
<organism evidence="2 3">
    <name type="scientific">Luteibacter rhizovicinus DSM 16549</name>
    <dbReference type="NCBI Taxonomy" id="1440763"/>
    <lineage>
        <taxon>Bacteria</taxon>
        <taxon>Pseudomonadati</taxon>
        <taxon>Pseudomonadota</taxon>
        <taxon>Gammaproteobacteria</taxon>
        <taxon>Lysobacterales</taxon>
        <taxon>Rhodanobacteraceae</taxon>
        <taxon>Luteibacter</taxon>
    </lineage>
</organism>
<name>A0A1L3EU81_9GAMM</name>
<dbReference type="KEGG" id="lrz:BJI69_12440"/>
<proteinExistence type="predicted"/>
<keyword evidence="1" id="KW-0472">Membrane</keyword>
<feature type="transmembrane region" description="Helical" evidence="1">
    <location>
        <begin position="156"/>
        <end position="177"/>
    </location>
</feature>
<feature type="transmembrane region" description="Helical" evidence="1">
    <location>
        <begin position="68"/>
        <end position="89"/>
    </location>
</feature>
<dbReference type="STRING" id="1440763.BJI69_12440"/>
<evidence type="ECO:0008006" key="4">
    <source>
        <dbReference type="Google" id="ProtNLM"/>
    </source>
</evidence>
<reference evidence="3" key="1">
    <citation type="submission" date="2016-09" db="EMBL/GenBank/DDBJ databases">
        <authorList>
            <person name="Lysoe E."/>
        </authorList>
    </citation>
    <scope>NUCLEOTIDE SEQUENCE [LARGE SCALE GENOMIC DNA]</scope>
    <source>
        <strain evidence="3">LJ96T</strain>
    </source>
</reference>
<dbReference type="EMBL" id="CP017480">
    <property type="protein sequence ID" value="APG04625.1"/>
    <property type="molecule type" value="Genomic_DNA"/>
</dbReference>
<keyword evidence="1" id="KW-1133">Transmembrane helix</keyword>
<dbReference type="AlphaFoldDB" id="A0A1L3EU81"/>
<protein>
    <recommendedName>
        <fullName evidence="4">Serine/threonine protein kinase</fullName>
    </recommendedName>
</protein>
<feature type="transmembrane region" description="Helical" evidence="1">
    <location>
        <begin position="39"/>
        <end position="62"/>
    </location>
</feature>
<dbReference type="OrthoDB" id="5954304at2"/>
<evidence type="ECO:0000313" key="2">
    <source>
        <dbReference type="EMBL" id="APG04625.1"/>
    </source>
</evidence>
<dbReference type="RefSeq" id="WP_052767305.1">
    <property type="nucleotide sequence ID" value="NZ_CP017480.1"/>
</dbReference>
<keyword evidence="1" id="KW-0812">Transmembrane</keyword>
<keyword evidence="3" id="KW-1185">Reference proteome</keyword>
<sequence>MELDELKAAWQVLDHRVSRLEAAAPARGVGGVRAELRPLVIGQTIQIVAGLALAVGAGSFWIDHRDMPNLLVTGLLLHLYAIAMIVAAARNLFLVGRVNEGAPVLELQRRVASLRAWRIREGRWFGIVGCFMWIALIVWAFALLGVDIVATRPGLVGFQLATAVVCLGVYVVVSRLARSPEGRAVHRARERLDEIARFEAG</sequence>
<gene>
    <name evidence="2" type="ORF">BJI69_12440</name>
</gene>